<dbReference type="CDD" id="cd03194">
    <property type="entry name" value="GST_C_3"/>
    <property type="match status" value="1"/>
</dbReference>
<dbReference type="Gene3D" id="1.20.1050.10">
    <property type="match status" value="1"/>
</dbReference>
<gene>
    <name evidence="2" type="ORF">SAMN02745194_01700</name>
</gene>
<name>A0A1M6GCU0_9PROT</name>
<protein>
    <submittedName>
        <fullName evidence="2">Glutathione S-transferase</fullName>
    </submittedName>
</protein>
<dbReference type="InterPro" id="IPR036282">
    <property type="entry name" value="Glutathione-S-Trfase_C_sf"/>
</dbReference>
<dbReference type="SUPFAM" id="SSF47616">
    <property type="entry name" value="GST C-terminal domain-like"/>
    <property type="match status" value="1"/>
</dbReference>
<dbReference type="STRING" id="198092.SAMN02745194_01700"/>
<dbReference type="PROSITE" id="PS50404">
    <property type="entry name" value="GST_NTER"/>
    <property type="match status" value="1"/>
</dbReference>
<dbReference type="SUPFAM" id="SSF52833">
    <property type="entry name" value="Thioredoxin-like"/>
    <property type="match status" value="1"/>
</dbReference>
<dbReference type="Pfam" id="PF13410">
    <property type="entry name" value="GST_C_2"/>
    <property type="match status" value="1"/>
</dbReference>
<evidence type="ECO:0000259" key="1">
    <source>
        <dbReference type="PROSITE" id="PS50404"/>
    </source>
</evidence>
<dbReference type="PANTHER" id="PTHR42673">
    <property type="entry name" value="MALEYLACETOACETATE ISOMERASE"/>
    <property type="match status" value="1"/>
</dbReference>
<dbReference type="InterPro" id="IPR036249">
    <property type="entry name" value="Thioredoxin-like_sf"/>
</dbReference>
<dbReference type="PANTHER" id="PTHR42673:SF4">
    <property type="entry name" value="MALEYLACETOACETATE ISOMERASE"/>
    <property type="match status" value="1"/>
</dbReference>
<dbReference type="CDD" id="cd03043">
    <property type="entry name" value="GST_N_1"/>
    <property type="match status" value="1"/>
</dbReference>
<dbReference type="Gene3D" id="3.40.30.10">
    <property type="entry name" value="Glutaredoxin"/>
    <property type="match status" value="1"/>
</dbReference>
<keyword evidence="3" id="KW-1185">Reference proteome</keyword>
<dbReference type="Proteomes" id="UP000184387">
    <property type="component" value="Unassembled WGS sequence"/>
</dbReference>
<dbReference type="OrthoDB" id="9799538at2"/>
<dbReference type="Pfam" id="PF13409">
    <property type="entry name" value="GST_N_2"/>
    <property type="match status" value="1"/>
</dbReference>
<dbReference type="AlphaFoldDB" id="A0A1M6GCU0"/>
<feature type="domain" description="GST N-terminal" evidence="1">
    <location>
        <begin position="12"/>
        <end position="92"/>
    </location>
</feature>
<dbReference type="InterPro" id="IPR004045">
    <property type="entry name" value="Glutathione_S-Trfase_N"/>
</dbReference>
<sequence length="228" mass="24468">MAEQGAEQGVDGRLVIGTKRYSSWSLRGWLAVHLAGLDVEEVLIPLAGGGGTKAIKAATPAGLVPYLEHKGARIWESLAIAEYCAEFAPALWPEDRIPRALLRSAAAEMHAGFRGLRMAMPMNLGRDFTGRGATPDALADIARIETVWAQCLDATGGPFLHGAAMGVADTMYAPVVARLITYGPAISPRSKAYVQAVRAHPLVARWYDEAAREPEEWLLPHYEAGPAA</sequence>
<evidence type="ECO:0000313" key="2">
    <source>
        <dbReference type="EMBL" id="SHJ07755.1"/>
    </source>
</evidence>
<dbReference type="RefSeq" id="WP_073133579.1">
    <property type="nucleotide sequence ID" value="NZ_FQZF01000008.1"/>
</dbReference>
<dbReference type="GO" id="GO:0004364">
    <property type="term" value="F:glutathione transferase activity"/>
    <property type="evidence" value="ECO:0007669"/>
    <property type="project" value="TreeGrafter"/>
</dbReference>
<dbReference type="GO" id="GO:0006559">
    <property type="term" value="P:L-phenylalanine catabolic process"/>
    <property type="evidence" value="ECO:0007669"/>
    <property type="project" value="TreeGrafter"/>
</dbReference>
<dbReference type="GO" id="GO:0016034">
    <property type="term" value="F:maleylacetoacetate isomerase activity"/>
    <property type="evidence" value="ECO:0007669"/>
    <property type="project" value="TreeGrafter"/>
</dbReference>
<keyword evidence="2" id="KW-0808">Transferase</keyword>
<organism evidence="2 3">
    <name type="scientific">Muricoccus roseus</name>
    <dbReference type="NCBI Taxonomy" id="198092"/>
    <lineage>
        <taxon>Bacteria</taxon>
        <taxon>Pseudomonadati</taxon>
        <taxon>Pseudomonadota</taxon>
        <taxon>Alphaproteobacteria</taxon>
        <taxon>Acetobacterales</taxon>
        <taxon>Roseomonadaceae</taxon>
        <taxon>Muricoccus</taxon>
    </lineage>
</organism>
<evidence type="ECO:0000313" key="3">
    <source>
        <dbReference type="Proteomes" id="UP000184387"/>
    </source>
</evidence>
<accession>A0A1M6GCU0</accession>
<proteinExistence type="predicted"/>
<dbReference type="GO" id="GO:0006749">
    <property type="term" value="P:glutathione metabolic process"/>
    <property type="evidence" value="ECO:0007669"/>
    <property type="project" value="TreeGrafter"/>
</dbReference>
<reference evidence="2 3" key="1">
    <citation type="submission" date="2016-11" db="EMBL/GenBank/DDBJ databases">
        <authorList>
            <person name="Jaros S."/>
            <person name="Januszkiewicz K."/>
            <person name="Wedrychowicz H."/>
        </authorList>
    </citation>
    <scope>NUCLEOTIDE SEQUENCE [LARGE SCALE GENOMIC DNA]</scope>
    <source>
        <strain evidence="2 3">DSM 14916</strain>
    </source>
</reference>
<dbReference type="EMBL" id="FQZF01000008">
    <property type="protein sequence ID" value="SHJ07755.1"/>
    <property type="molecule type" value="Genomic_DNA"/>
</dbReference>